<dbReference type="AlphaFoldDB" id="V4PKU1"/>
<comment type="caution">
    <text evidence="2">The sequence shown here is derived from an EMBL/GenBank/DDBJ whole genome shotgun (WGS) entry which is preliminary data.</text>
</comment>
<dbReference type="EMBL" id="AWGB01000033">
    <property type="protein sequence ID" value="ESQ88856.1"/>
    <property type="molecule type" value="Genomic_DNA"/>
</dbReference>
<feature type="domain" description="BLUF" evidence="1">
    <location>
        <begin position="14"/>
        <end position="64"/>
    </location>
</feature>
<dbReference type="InterPro" id="IPR007024">
    <property type="entry name" value="BLUF_domain"/>
</dbReference>
<dbReference type="InterPro" id="IPR036046">
    <property type="entry name" value="Acylphosphatase-like_dom_sf"/>
</dbReference>
<evidence type="ECO:0000259" key="1">
    <source>
        <dbReference type="PROSITE" id="PS50925"/>
    </source>
</evidence>
<keyword evidence="3" id="KW-1185">Reference proteome</keyword>
<dbReference type="PROSITE" id="PS50925">
    <property type="entry name" value="BLUF"/>
    <property type="match status" value="1"/>
</dbReference>
<name>V4PKU1_9CAUL</name>
<dbReference type="Gene3D" id="3.30.70.100">
    <property type="match status" value="1"/>
</dbReference>
<accession>V4PKU1</accession>
<evidence type="ECO:0000313" key="3">
    <source>
        <dbReference type="Proteomes" id="UP000017837"/>
    </source>
</evidence>
<dbReference type="Pfam" id="PF04940">
    <property type="entry name" value="BLUF"/>
    <property type="match status" value="1"/>
</dbReference>
<dbReference type="SUPFAM" id="SSF54975">
    <property type="entry name" value="Acylphosphatase/BLUF domain-like"/>
    <property type="match status" value="1"/>
</dbReference>
<proteinExistence type="predicted"/>
<gene>
    <name evidence="2" type="ORF">ABENE_15210</name>
</gene>
<dbReference type="GO" id="GO:0071949">
    <property type="term" value="F:FAD binding"/>
    <property type="evidence" value="ECO:0007669"/>
    <property type="project" value="InterPro"/>
</dbReference>
<evidence type="ECO:0000313" key="2">
    <source>
        <dbReference type="EMBL" id="ESQ88856.1"/>
    </source>
</evidence>
<dbReference type="GO" id="GO:0009882">
    <property type="term" value="F:blue light photoreceptor activity"/>
    <property type="evidence" value="ECO:0007669"/>
    <property type="project" value="InterPro"/>
</dbReference>
<dbReference type="PATRIC" id="fig|1121022.4.peg.3098"/>
<dbReference type="Proteomes" id="UP000017837">
    <property type="component" value="Unassembled WGS sequence"/>
</dbReference>
<sequence length="64" mass="7508">MKGYRKEGRNVTRLIQLIYVSRFVAGNRGMLSEMRNILTVSRANNYHNQLTGCLLFDREIFVRS</sequence>
<organism evidence="2 3">
    <name type="scientific">Asticcacaulis benevestitus DSM 16100 = ATCC BAA-896</name>
    <dbReference type="NCBI Taxonomy" id="1121022"/>
    <lineage>
        <taxon>Bacteria</taxon>
        <taxon>Pseudomonadati</taxon>
        <taxon>Pseudomonadota</taxon>
        <taxon>Alphaproteobacteria</taxon>
        <taxon>Caulobacterales</taxon>
        <taxon>Caulobacteraceae</taxon>
        <taxon>Asticcacaulis</taxon>
    </lineage>
</organism>
<reference evidence="2 3" key="1">
    <citation type="journal article" date="2014" name="Nature">
        <title>Sequential evolution of bacterial morphology by co-option of a developmental regulator.</title>
        <authorList>
            <person name="Jiang C."/>
            <person name="Brown P.J."/>
            <person name="Ducret A."/>
            <person name="Brun Y.V."/>
        </authorList>
    </citation>
    <scope>NUCLEOTIDE SEQUENCE [LARGE SCALE GENOMIC DNA]</scope>
    <source>
        <strain evidence="2 3">DSM 16100</strain>
    </source>
</reference>
<protein>
    <recommendedName>
        <fullName evidence="1">BLUF domain-containing protein</fullName>
    </recommendedName>
</protein>